<dbReference type="AlphaFoldDB" id="A0A1H9H039"/>
<organism evidence="10 11">
    <name type="scientific">Faunimonas pinastri</name>
    <dbReference type="NCBI Taxonomy" id="1855383"/>
    <lineage>
        <taxon>Bacteria</taxon>
        <taxon>Pseudomonadati</taxon>
        <taxon>Pseudomonadota</taxon>
        <taxon>Alphaproteobacteria</taxon>
        <taxon>Hyphomicrobiales</taxon>
        <taxon>Afifellaceae</taxon>
        <taxon>Faunimonas</taxon>
    </lineage>
</organism>
<evidence type="ECO:0000256" key="1">
    <source>
        <dbReference type="ARBA" id="ARBA00004651"/>
    </source>
</evidence>
<feature type="transmembrane region" description="Helical" evidence="7">
    <location>
        <begin position="50"/>
        <end position="80"/>
    </location>
</feature>
<feature type="compositionally biased region" description="Basic and acidic residues" evidence="8">
    <location>
        <begin position="8"/>
        <end position="21"/>
    </location>
</feature>
<evidence type="ECO:0000256" key="5">
    <source>
        <dbReference type="ARBA" id="ARBA00022989"/>
    </source>
</evidence>
<feature type="transmembrane region" description="Helical" evidence="7">
    <location>
        <begin position="273"/>
        <end position="293"/>
    </location>
</feature>
<dbReference type="InterPro" id="IPR035906">
    <property type="entry name" value="MetI-like_sf"/>
</dbReference>
<dbReference type="PANTHER" id="PTHR30193">
    <property type="entry name" value="ABC TRANSPORTER PERMEASE PROTEIN"/>
    <property type="match status" value="1"/>
</dbReference>
<gene>
    <name evidence="10" type="ORF">SAMN05216548_105204</name>
</gene>
<dbReference type="RefSeq" id="WP_092496331.1">
    <property type="nucleotide sequence ID" value="NZ_FOFG01000005.1"/>
</dbReference>
<evidence type="ECO:0000256" key="6">
    <source>
        <dbReference type="ARBA" id="ARBA00023136"/>
    </source>
</evidence>
<keyword evidence="5 7" id="KW-1133">Transmembrane helix</keyword>
<keyword evidence="2 7" id="KW-0813">Transport</keyword>
<keyword evidence="4 7" id="KW-0812">Transmembrane</keyword>
<feature type="compositionally biased region" description="Basic residues" evidence="8">
    <location>
        <begin position="34"/>
        <end position="44"/>
    </location>
</feature>
<feature type="transmembrane region" description="Helical" evidence="7">
    <location>
        <begin position="305"/>
        <end position="326"/>
    </location>
</feature>
<evidence type="ECO:0000259" key="9">
    <source>
        <dbReference type="PROSITE" id="PS50928"/>
    </source>
</evidence>
<comment type="similarity">
    <text evidence="7">Belongs to the binding-protein-dependent transport system permease family.</text>
</comment>
<keyword evidence="6 7" id="KW-0472">Membrane</keyword>
<evidence type="ECO:0000256" key="8">
    <source>
        <dbReference type="SAM" id="MobiDB-lite"/>
    </source>
</evidence>
<feature type="domain" description="ABC transmembrane type-1" evidence="9">
    <location>
        <begin position="110"/>
        <end position="323"/>
    </location>
</feature>
<keyword evidence="11" id="KW-1185">Reference proteome</keyword>
<dbReference type="Pfam" id="PF00528">
    <property type="entry name" value="BPD_transp_1"/>
    <property type="match status" value="1"/>
</dbReference>
<feature type="transmembrane region" description="Helical" evidence="7">
    <location>
        <begin position="147"/>
        <end position="167"/>
    </location>
</feature>
<dbReference type="CDD" id="cd06261">
    <property type="entry name" value="TM_PBP2"/>
    <property type="match status" value="1"/>
</dbReference>
<comment type="subcellular location">
    <subcellularLocation>
        <location evidence="1 7">Cell membrane</location>
        <topology evidence="1 7">Multi-pass membrane protein</topology>
    </subcellularLocation>
</comment>
<dbReference type="InterPro" id="IPR000515">
    <property type="entry name" value="MetI-like"/>
</dbReference>
<feature type="region of interest" description="Disordered" evidence="8">
    <location>
        <begin position="1"/>
        <end position="44"/>
    </location>
</feature>
<proteinExistence type="inferred from homology"/>
<reference evidence="10 11" key="1">
    <citation type="submission" date="2016-10" db="EMBL/GenBank/DDBJ databases">
        <authorList>
            <person name="de Groot N.N."/>
        </authorList>
    </citation>
    <scope>NUCLEOTIDE SEQUENCE [LARGE SCALE GENOMIC DNA]</scope>
    <source>
        <strain evidence="10 11">A52C2</strain>
    </source>
</reference>
<dbReference type="InterPro" id="IPR051393">
    <property type="entry name" value="ABC_transporter_permease"/>
</dbReference>
<evidence type="ECO:0000256" key="2">
    <source>
        <dbReference type="ARBA" id="ARBA00022448"/>
    </source>
</evidence>
<evidence type="ECO:0000313" key="11">
    <source>
        <dbReference type="Proteomes" id="UP000199647"/>
    </source>
</evidence>
<dbReference type="Proteomes" id="UP000199647">
    <property type="component" value="Unassembled WGS sequence"/>
</dbReference>
<name>A0A1H9H039_9HYPH</name>
<evidence type="ECO:0000256" key="7">
    <source>
        <dbReference type="RuleBase" id="RU363032"/>
    </source>
</evidence>
<evidence type="ECO:0000313" key="10">
    <source>
        <dbReference type="EMBL" id="SEQ55726.1"/>
    </source>
</evidence>
<evidence type="ECO:0000256" key="3">
    <source>
        <dbReference type="ARBA" id="ARBA00022475"/>
    </source>
</evidence>
<feature type="transmembrane region" description="Helical" evidence="7">
    <location>
        <begin position="114"/>
        <end position="135"/>
    </location>
</feature>
<dbReference type="PANTHER" id="PTHR30193:SF37">
    <property type="entry name" value="INNER MEMBRANE ABC TRANSPORTER PERMEASE PROTEIN YCJO"/>
    <property type="match status" value="1"/>
</dbReference>
<feature type="transmembrane region" description="Helical" evidence="7">
    <location>
        <begin position="246"/>
        <end position="267"/>
    </location>
</feature>
<dbReference type="GO" id="GO:0055085">
    <property type="term" value="P:transmembrane transport"/>
    <property type="evidence" value="ECO:0007669"/>
    <property type="project" value="InterPro"/>
</dbReference>
<dbReference type="GO" id="GO:0005886">
    <property type="term" value="C:plasma membrane"/>
    <property type="evidence" value="ECO:0007669"/>
    <property type="project" value="UniProtKB-SubCell"/>
</dbReference>
<dbReference type="Gene3D" id="1.10.3720.10">
    <property type="entry name" value="MetI-like"/>
    <property type="match status" value="1"/>
</dbReference>
<evidence type="ECO:0000256" key="4">
    <source>
        <dbReference type="ARBA" id="ARBA00022692"/>
    </source>
</evidence>
<protein>
    <submittedName>
        <fullName evidence="10">Carbohydrate ABC transporter membrane protein 1, CUT1 family</fullName>
    </submittedName>
</protein>
<dbReference type="SUPFAM" id="SSF161098">
    <property type="entry name" value="MetI-like"/>
    <property type="match status" value="1"/>
</dbReference>
<keyword evidence="3" id="KW-1003">Cell membrane</keyword>
<sequence>MSATIPLTKHEAVPGPGEHEAAGATEHSGTHAGNRPKRSSRKGGRGGETLAALAFLAPNLVGFLCFTVLPIVASLVLSFYEWPIIGTPVFKGLGNFVKLFTRDVVFWRIVGHTLHFVVGYLILNLLISIGIAVWLTGRVPAKGFFRFVFFLPVLSPMVANAVVWRLLFAYPDGLIVAVFRMLTGSPGPNWLGSPDWSMSALIIMSVWAGFGYNMIIFVAGIEGIPKPLYEAARLDGAGPWVRFRHITLPLLTPSIFFATVMTLISSLQVFAQPYILTGGGPGSSTTTIVYYLYQNGFQNYEMGYASAIAWSLFILIMGVTAVQFWFQKKWVHYE</sequence>
<dbReference type="EMBL" id="FOFG01000005">
    <property type="protein sequence ID" value="SEQ55726.1"/>
    <property type="molecule type" value="Genomic_DNA"/>
</dbReference>
<accession>A0A1H9H039</accession>
<feature type="transmembrane region" description="Helical" evidence="7">
    <location>
        <begin position="200"/>
        <end position="225"/>
    </location>
</feature>
<dbReference type="PROSITE" id="PS50928">
    <property type="entry name" value="ABC_TM1"/>
    <property type="match status" value="1"/>
</dbReference>
<dbReference type="OrthoDB" id="3265694at2"/>
<dbReference type="STRING" id="1855383.SAMN05216548_105204"/>